<dbReference type="Proteomes" id="UP000317638">
    <property type="component" value="Unassembled WGS sequence"/>
</dbReference>
<keyword evidence="1" id="KW-0456">Lyase</keyword>
<keyword evidence="2" id="KW-1185">Reference proteome</keyword>
<reference evidence="1 2" key="1">
    <citation type="submission" date="2019-07" db="EMBL/GenBank/DDBJ databases">
        <authorList>
            <person name="Zhou L.-Y."/>
        </authorList>
    </citation>
    <scope>NUCLEOTIDE SEQUENCE [LARGE SCALE GENOMIC DNA]</scope>
    <source>
        <strain evidence="1 2">YIM 101269</strain>
    </source>
</reference>
<protein>
    <submittedName>
        <fullName evidence="1">DNA lyase</fullName>
    </submittedName>
</protein>
<proteinExistence type="predicted"/>
<dbReference type="RefSeq" id="WP_143939369.1">
    <property type="nucleotide sequence ID" value="NZ_VKKG01000007.1"/>
</dbReference>
<accession>A0A553JWD0</accession>
<dbReference type="InterPro" id="IPR004260">
    <property type="entry name" value="Pyr-dimer_DNA_glycosylase"/>
</dbReference>
<evidence type="ECO:0000313" key="1">
    <source>
        <dbReference type="EMBL" id="TRY16755.1"/>
    </source>
</evidence>
<dbReference type="GO" id="GO:0016829">
    <property type="term" value="F:lyase activity"/>
    <property type="evidence" value="ECO:0007669"/>
    <property type="project" value="UniProtKB-KW"/>
</dbReference>
<name>A0A553JWD0_9ACTN</name>
<organism evidence="1 2">
    <name type="scientific">Tessaracoccus rhinocerotis</name>
    <dbReference type="NCBI Taxonomy" id="1689449"/>
    <lineage>
        <taxon>Bacteria</taxon>
        <taxon>Bacillati</taxon>
        <taxon>Actinomycetota</taxon>
        <taxon>Actinomycetes</taxon>
        <taxon>Propionibacteriales</taxon>
        <taxon>Propionibacteriaceae</taxon>
        <taxon>Tessaracoccus</taxon>
    </lineage>
</organism>
<dbReference type="Pfam" id="PF03013">
    <property type="entry name" value="Pyr_excise"/>
    <property type="match status" value="1"/>
</dbReference>
<dbReference type="EMBL" id="VKKG01000007">
    <property type="protein sequence ID" value="TRY16755.1"/>
    <property type="molecule type" value="Genomic_DNA"/>
</dbReference>
<dbReference type="AlphaFoldDB" id="A0A553JWD0"/>
<dbReference type="OrthoDB" id="3253436at2"/>
<gene>
    <name evidence="1" type="ORF">FOJ82_15345</name>
</gene>
<comment type="caution">
    <text evidence="1">The sequence shown here is derived from an EMBL/GenBank/DDBJ whole genome shotgun (WGS) entry which is preliminary data.</text>
</comment>
<evidence type="ECO:0000313" key="2">
    <source>
        <dbReference type="Proteomes" id="UP000317638"/>
    </source>
</evidence>
<sequence length="142" mass="16041">MRLWSLHPALLDRAALVACWREGLLAQAVLAGRTRGYRNHPQLERFRASPDPLVAVATYLSGVAEEADARGYRFDRTRLDADPDAILRLAVTRGQLELELEHLRAKVLARDPQWLVRLGSADPHPVFDVVPGPPESWERHRP</sequence>